<reference evidence="2 3" key="1">
    <citation type="journal article" date="2019" name="Nat. Ecol. Evol.">
        <title>Megaphylogeny resolves global patterns of mushroom evolution.</title>
        <authorList>
            <person name="Varga T."/>
            <person name="Krizsan K."/>
            <person name="Foldi C."/>
            <person name="Dima B."/>
            <person name="Sanchez-Garcia M."/>
            <person name="Sanchez-Ramirez S."/>
            <person name="Szollosi G.J."/>
            <person name="Szarkandi J.G."/>
            <person name="Papp V."/>
            <person name="Albert L."/>
            <person name="Andreopoulos W."/>
            <person name="Angelini C."/>
            <person name="Antonin V."/>
            <person name="Barry K.W."/>
            <person name="Bougher N.L."/>
            <person name="Buchanan P."/>
            <person name="Buyck B."/>
            <person name="Bense V."/>
            <person name="Catcheside P."/>
            <person name="Chovatia M."/>
            <person name="Cooper J."/>
            <person name="Damon W."/>
            <person name="Desjardin D."/>
            <person name="Finy P."/>
            <person name="Geml J."/>
            <person name="Haridas S."/>
            <person name="Hughes K."/>
            <person name="Justo A."/>
            <person name="Karasinski D."/>
            <person name="Kautmanova I."/>
            <person name="Kiss B."/>
            <person name="Kocsube S."/>
            <person name="Kotiranta H."/>
            <person name="LaButti K.M."/>
            <person name="Lechner B.E."/>
            <person name="Liimatainen K."/>
            <person name="Lipzen A."/>
            <person name="Lukacs Z."/>
            <person name="Mihaltcheva S."/>
            <person name="Morgado L.N."/>
            <person name="Niskanen T."/>
            <person name="Noordeloos M.E."/>
            <person name="Ohm R.A."/>
            <person name="Ortiz-Santana B."/>
            <person name="Ovrebo C."/>
            <person name="Racz N."/>
            <person name="Riley R."/>
            <person name="Savchenko A."/>
            <person name="Shiryaev A."/>
            <person name="Soop K."/>
            <person name="Spirin V."/>
            <person name="Szebenyi C."/>
            <person name="Tomsovsky M."/>
            <person name="Tulloss R.E."/>
            <person name="Uehling J."/>
            <person name="Grigoriev I.V."/>
            <person name="Vagvolgyi C."/>
            <person name="Papp T."/>
            <person name="Martin F.M."/>
            <person name="Miettinen O."/>
            <person name="Hibbett D.S."/>
            <person name="Nagy L.G."/>
        </authorList>
    </citation>
    <scope>NUCLEOTIDE SEQUENCE [LARGE SCALE GENOMIC DNA]</scope>
    <source>
        <strain evidence="2 3">HHB13444</strain>
    </source>
</reference>
<dbReference type="SUPFAM" id="SSF54695">
    <property type="entry name" value="POZ domain"/>
    <property type="match status" value="1"/>
</dbReference>
<dbReference type="EMBL" id="ML211308">
    <property type="protein sequence ID" value="TFK84568.1"/>
    <property type="molecule type" value="Genomic_DNA"/>
</dbReference>
<feature type="domain" description="BTB" evidence="1">
    <location>
        <begin position="4"/>
        <end position="65"/>
    </location>
</feature>
<dbReference type="CDD" id="cd18186">
    <property type="entry name" value="BTB_POZ_ZBTB_KLHL-like"/>
    <property type="match status" value="1"/>
</dbReference>
<evidence type="ECO:0000313" key="3">
    <source>
        <dbReference type="Proteomes" id="UP000308197"/>
    </source>
</evidence>
<evidence type="ECO:0000313" key="2">
    <source>
        <dbReference type="EMBL" id="TFK84568.1"/>
    </source>
</evidence>
<dbReference type="InParanoid" id="A0A5C3P7M4"/>
<dbReference type="InterPro" id="IPR000210">
    <property type="entry name" value="BTB/POZ_dom"/>
</dbReference>
<dbReference type="Gene3D" id="3.30.710.10">
    <property type="entry name" value="Potassium Channel Kv1.1, Chain A"/>
    <property type="match status" value="1"/>
</dbReference>
<dbReference type="Proteomes" id="UP000308197">
    <property type="component" value="Unassembled WGS sequence"/>
</dbReference>
<dbReference type="PROSITE" id="PS50097">
    <property type="entry name" value="BTB"/>
    <property type="match status" value="1"/>
</dbReference>
<name>A0A5C3P7M4_9APHY</name>
<dbReference type="STRING" id="1314778.A0A5C3P7M4"/>
<dbReference type="SMART" id="SM00225">
    <property type="entry name" value="BTB"/>
    <property type="match status" value="1"/>
</dbReference>
<keyword evidence="3" id="KW-1185">Reference proteome</keyword>
<protein>
    <recommendedName>
        <fullName evidence="1">BTB domain-containing protein</fullName>
    </recommendedName>
</protein>
<accession>A0A5C3P7M4</accession>
<proteinExistence type="predicted"/>
<gene>
    <name evidence="2" type="ORF">K466DRAFT_468520</name>
</gene>
<sequence>DEDADIIFRSSDGVDFRLHKVIVSKLSPILRDMLAAPPPPDVEGVPILDVTEDARTLEHVFRLCYPVEHPDITTVDDLQGVLQVACKYDMAAVAANVRRIAKRILPREPLRVYALAYMLEIEDAARDAALLLRDEPYFYMPISPPPEFALLPAVAVYAVHVYRRKCIDAALRVLDDTDWILNDDHTRGMMPLPTTTPNTGPGGEQGAPPSWPWVWMWWCNYMWTLRNALHMQPSGQTIRGHLATCADILHQAASCAACMPGVYADLTLFNTLLAAKIDQAVAQVSVRVTVMVNW</sequence>
<feature type="non-terminal residue" evidence="2">
    <location>
        <position position="1"/>
    </location>
</feature>
<dbReference type="Pfam" id="PF00651">
    <property type="entry name" value="BTB"/>
    <property type="match status" value="1"/>
</dbReference>
<feature type="non-terminal residue" evidence="2">
    <location>
        <position position="294"/>
    </location>
</feature>
<organism evidence="2 3">
    <name type="scientific">Polyporus arcularius HHB13444</name>
    <dbReference type="NCBI Taxonomy" id="1314778"/>
    <lineage>
        <taxon>Eukaryota</taxon>
        <taxon>Fungi</taxon>
        <taxon>Dikarya</taxon>
        <taxon>Basidiomycota</taxon>
        <taxon>Agaricomycotina</taxon>
        <taxon>Agaricomycetes</taxon>
        <taxon>Polyporales</taxon>
        <taxon>Polyporaceae</taxon>
        <taxon>Polyporus</taxon>
    </lineage>
</organism>
<dbReference type="InterPro" id="IPR011333">
    <property type="entry name" value="SKP1/BTB/POZ_sf"/>
</dbReference>
<evidence type="ECO:0000259" key="1">
    <source>
        <dbReference type="PROSITE" id="PS50097"/>
    </source>
</evidence>
<dbReference type="AlphaFoldDB" id="A0A5C3P7M4"/>